<dbReference type="AlphaFoldDB" id="A0A645IU69"/>
<dbReference type="EMBL" id="VSSQ01123196">
    <property type="protein sequence ID" value="MPN54697.1"/>
    <property type="molecule type" value="Genomic_DNA"/>
</dbReference>
<evidence type="ECO:0000313" key="1">
    <source>
        <dbReference type="EMBL" id="MPN54697.1"/>
    </source>
</evidence>
<protein>
    <submittedName>
        <fullName evidence="1">Uncharacterized protein</fullName>
    </submittedName>
</protein>
<name>A0A645IU69_9ZZZZ</name>
<organism evidence="1">
    <name type="scientific">bioreactor metagenome</name>
    <dbReference type="NCBI Taxonomy" id="1076179"/>
    <lineage>
        <taxon>unclassified sequences</taxon>
        <taxon>metagenomes</taxon>
        <taxon>ecological metagenomes</taxon>
    </lineage>
</organism>
<comment type="caution">
    <text evidence="1">The sequence shown here is derived from an EMBL/GenBank/DDBJ whole genome shotgun (WGS) entry which is preliminary data.</text>
</comment>
<reference evidence="1" key="1">
    <citation type="submission" date="2019-08" db="EMBL/GenBank/DDBJ databases">
        <authorList>
            <person name="Kucharzyk K."/>
            <person name="Murdoch R.W."/>
            <person name="Higgins S."/>
            <person name="Loffler F."/>
        </authorList>
    </citation>
    <scope>NUCLEOTIDE SEQUENCE</scope>
</reference>
<sequence>MKLAKILLNLALQDKSNQVKTNAFQPLDGPQNFQNLESMLFMYLTYPFQKAPLLQNIQYIIKEDPQLLKSTKKWEEKHGFTLALSHLKRDVTLVNMLS</sequence>
<gene>
    <name evidence="1" type="ORF">SDC9_202374</name>
</gene>
<accession>A0A645IU69</accession>
<proteinExistence type="predicted"/>